<dbReference type="InterPro" id="IPR014001">
    <property type="entry name" value="Helicase_ATP-bd"/>
</dbReference>
<dbReference type="Pfam" id="PF00580">
    <property type="entry name" value="UvrD-helicase"/>
    <property type="match status" value="2"/>
</dbReference>
<name>A0A9X3BH17_9BACT</name>
<reference evidence="14" key="1">
    <citation type="submission" date="2022-09" db="EMBL/GenBank/DDBJ databases">
        <authorList>
            <person name="Yuan C."/>
            <person name="Ke Z."/>
        </authorList>
    </citation>
    <scope>NUCLEOTIDE SEQUENCE</scope>
    <source>
        <strain evidence="14">LB-8</strain>
    </source>
</reference>
<dbReference type="PANTHER" id="PTHR13710">
    <property type="entry name" value="DNA HELICASE RECQ FAMILY MEMBER"/>
    <property type="match status" value="1"/>
</dbReference>
<dbReference type="EMBL" id="JAOTIF010000002">
    <property type="protein sequence ID" value="MCU7548333.1"/>
    <property type="molecule type" value="Genomic_DNA"/>
</dbReference>
<evidence type="ECO:0000256" key="2">
    <source>
        <dbReference type="ARBA" id="ARBA00022741"/>
    </source>
</evidence>
<reference evidence="14" key="2">
    <citation type="submission" date="2023-04" db="EMBL/GenBank/DDBJ databases">
        <title>Paracnuella aquatica gen. nov., sp. nov., a member of the family Chitinophagaceae isolated from a hot spring.</title>
        <authorList>
            <person name="Wang C."/>
        </authorList>
    </citation>
    <scope>NUCLEOTIDE SEQUENCE</scope>
    <source>
        <strain evidence="14">LB-8</strain>
    </source>
</reference>
<dbReference type="GO" id="GO:0006281">
    <property type="term" value="P:DNA repair"/>
    <property type="evidence" value="ECO:0007669"/>
    <property type="project" value="TreeGrafter"/>
</dbReference>
<dbReference type="Proteomes" id="UP001155483">
    <property type="component" value="Unassembled WGS sequence"/>
</dbReference>
<evidence type="ECO:0000256" key="8">
    <source>
        <dbReference type="ARBA" id="ARBA00034617"/>
    </source>
</evidence>
<dbReference type="InterPro" id="IPR011545">
    <property type="entry name" value="DEAD/DEAH_box_helicase_dom"/>
</dbReference>
<dbReference type="Pfam" id="PF00271">
    <property type="entry name" value="Helicase_C"/>
    <property type="match status" value="1"/>
</dbReference>
<dbReference type="GO" id="GO:0009378">
    <property type="term" value="F:four-way junction helicase activity"/>
    <property type="evidence" value="ECO:0007669"/>
    <property type="project" value="TreeGrafter"/>
</dbReference>
<dbReference type="Gene3D" id="3.40.50.300">
    <property type="entry name" value="P-loop containing nucleotide triphosphate hydrolases"/>
    <property type="match status" value="5"/>
</dbReference>
<dbReference type="InterPro" id="IPR014016">
    <property type="entry name" value="UvrD-like_ATP-bd"/>
</dbReference>
<dbReference type="GO" id="GO:0005737">
    <property type="term" value="C:cytoplasm"/>
    <property type="evidence" value="ECO:0007669"/>
    <property type="project" value="TreeGrafter"/>
</dbReference>
<feature type="binding site" evidence="10">
    <location>
        <begin position="1067"/>
        <end position="1074"/>
    </location>
    <ligand>
        <name>ATP</name>
        <dbReference type="ChEBI" id="CHEBI:30616"/>
    </ligand>
</feature>
<evidence type="ECO:0000256" key="7">
    <source>
        <dbReference type="ARBA" id="ARBA00023235"/>
    </source>
</evidence>
<keyword evidence="7" id="KW-0413">Isomerase</keyword>
<dbReference type="CDD" id="cd17932">
    <property type="entry name" value="DEXQc_UvrD"/>
    <property type="match status" value="1"/>
</dbReference>
<dbReference type="PROSITE" id="PS51192">
    <property type="entry name" value="HELICASE_ATP_BIND_1"/>
    <property type="match status" value="1"/>
</dbReference>
<accession>A0A9X3BH17</accession>
<dbReference type="GO" id="GO:0043590">
    <property type="term" value="C:bacterial nucleoid"/>
    <property type="evidence" value="ECO:0007669"/>
    <property type="project" value="TreeGrafter"/>
</dbReference>
<keyword evidence="6" id="KW-0238">DNA-binding</keyword>
<evidence type="ECO:0000256" key="3">
    <source>
        <dbReference type="ARBA" id="ARBA00022801"/>
    </source>
</evidence>
<evidence type="ECO:0000313" key="14">
    <source>
        <dbReference type="EMBL" id="MCU7548333.1"/>
    </source>
</evidence>
<dbReference type="InterPro" id="IPR002464">
    <property type="entry name" value="DNA/RNA_helicase_DEAH_CS"/>
</dbReference>
<dbReference type="InterPro" id="IPR001650">
    <property type="entry name" value="Helicase_C-like"/>
</dbReference>
<dbReference type="RefSeq" id="WP_279295781.1">
    <property type="nucleotide sequence ID" value="NZ_JAOTIF010000002.1"/>
</dbReference>
<dbReference type="GO" id="GO:0005524">
    <property type="term" value="F:ATP binding"/>
    <property type="evidence" value="ECO:0007669"/>
    <property type="project" value="UniProtKB-UniRule"/>
</dbReference>
<proteinExistence type="inferred from homology"/>
<dbReference type="SMART" id="SM00487">
    <property type="entry name" value="DEXDc"/>
    <property type="match status" value="1"/>
</dbReference>
<evidence type="ECO:0000313" key="15">
    <source>
        <dbReference type="Proteomes" id="UP001155483"/>
    </source>
</evidence>
<evidence type="ECO:0000259" key="13">
    <source>
        <dbReference type="PROSITE" id="PS51198"/>
    </source>
</evidence>
<dbReference type="Pfam" id="PF00270">
    <property type="entry name" value="DEAD"/>
    <property type="match status" value="1"/>
</dbReference>
<evidence type="ECO:0000256" key="9">
    <source>
        <dbReference type="ARBA" id="ARBA00034808"/>
    </source>
</evidence>
<dbReference type="CDD" id="cd17920">
    <property type="entry name" value="DEXHc_RecQ"/>
    <property type="match status" value="1"/>
</dbReference>
<dbReference type="GO" id="GO:0030894">
    <property type="term" value="C:replisome"/>
    <property type="evidence" value="ECO:0007669"/>
    <property type="project" value="TreeGrafter"/>
</dbReference>
<dbReference type="GO" id="GO:0043138">
    <property type="term" value="F:3'-5' DNA helicase activity"/>
    <property type="evidence" value="ECO:0007669"/>
    <property type="project" value="UniProtKB-EC"/>
</dbReference>
<dbReference type="PANTHER" id="PTHR13710:SF105">
    <property type="entry name" value="ATP-DEPENDENT DNA HELICASE Q1"/>
    <property type="match status" value="1"/>
</dbReference>
<evidence type="ECO:0000256" key="5">
    <source>
        <dbReference type="ARBA" id="ARBA00022840"/>
    </source>
</evidence>
<dbReference type="SMART" id="SM00490">
    <property type="entry name" value="HELICc"/>
    <property type="match status" value="1"/>
</dbReference>
<keyword evidence="3 10" id="KW-0378">Hydrolase</keyword>
<comment type="similarity">
    <text evidence="1">Belongs to the helicase family. RecQ subfamily.</text>
</comment>
<keyword evidence="2 10" id="KW-0547">Nucleotide-binding</keyword>
<dbReference type="InterPro" id="IPR014017">
    <property type="entry name" value="DNA_helicase_UvrD-like_C"/>
</dbReference>
<evidence type="ECO:0000256" key="4">
    <source>
        <dbReference type="ARBA" id="ARBA00022806"/>
    </source>
</evidence>
<sequence>MPDAITFIDLEVTRAGRIADIGCVKGDGQQFRGSSIAQMHQFLQGTAFLCGHNLLHHDLKYLKWKSEFNLQGLRFIDTLYLSPLLFPARPYHRLVKDNQLDPEQYNNPLSDALKTRELLADEIIAFAGLPLDLKEIFFGLLHDTKEFEGFFTFIDFKPEVIDLQGLIASFFRNSICSHAPLHELIINMPIPLAYTLSFIHSNDQTSILPPWVMKTFPVVQECFHLLRNQPCEQDCVYCQEKLDAHRALARWFGFDAFRQFEGVPLQERAVQAAIENKSLLTIFPTGGGKSITFQLPALICGDTEKGLTVVISPLQSLMKDQVDNLEKKGITEAVTINGLLDPIERAKSIERIAEGGASILYIAPESLRSNTIERLLTGRLIARFVIDEAHCFSTWGQDFRVDYLYIGDFIKKLQEQKNLNYSIPVSCFTATAKPKVIEDIQGYFKEKLGLHLALFTTKVARTNLEYKVLQQGDDKDKYQTLRQLLEGNHCPTIVYVSRTRKAEDLATTLFKDGFNAKHYHGKMDVRERLEHQNSFMNGETDIMVATSAFGMGVDKSNIGMVVHYEISDSLENYIQEAGRAGRDESIEARCYVLFNEEDLNKHFLLLNQTKLTLKEIQQVWKAVKDLTKNKRPIHPSALEIARKAGWDDEVADMETRITTAIAALEESGFLSRSNNSPRVFATGILSKTAGEAIDKINGSEKIVGDDKVKAIRIIKKLFATKRAKEASDEEAESRIDYIADHLGLQKESVINIINLLREEKILAETKDLNAFIKRNPKAESNALNQTSKLVALEYFLATALGDEPVWIHLKKWTEKASQALHTDITPYHIKCILNIWAIQGWIKKDRKDFDSYYIRPKHPVVELQHKLQLRRAFAGTIIRYLFEKAQTVGGNGDGAMADEVLVEFSVQELQEYLVTTNQLYEGVVTAKDVEDNLFYLSRIEAVKIEGGFMVLYNRLTIERKETNPHARYKKEDYQKLEAFYANKVQQIHIVGEYAQRMIRNYQEAISFVDDYFQLNYASFLAKYFPGRKAEISRTLTPQKFEQLYGGLSLEQSKIITDNESQYIVVAAGPGSGKTKVLVHKLASLLQVEDVKHEQLLMLTFSRAAATEFKSRLLGLVGNAAYFTEIKTFHAYCFDLLGKVGDLEKSELIIKEAIAKIRSNEIIQNRITKAVLVIDEAQDINDEEFELIKLLTERNEDMRVLLVGDDDQNIFEWRGASIACMRWFLKEKKASPYTLVDNYRSKEVIVSFANEFVIGIRNRLKTKPILSKQGEGGTVRITQYSSQHLVVPLVEDLIQANLQGSSCVLTRTNEEAALVAGLLRRSGYPVKLVQSNDGFPLNNLLELRFLSDCLLNYQPDHPRISKEHFESCVQQFQQQFHASTKAALVLQVVVQFRKTYPQRMYKTDWRSFLAESKLEEFYTLDVSTVFVSTIHKAKGKEFDNVFLLLNNHKPLSEEDKRLLYVAITRTSHHLHIHTNGCYFEGSRHVTDYVCNQHEFEAPPILSLVLTHEDVWLSFFQNRNTQRRIQRLLPGMSLQFTEDGFGCSFNGSTVVRFSNRFKEELKKYWSSGYQLHSASVQAVVYWKGEEEVMIVLPEVELSK</sequence>
<dbReference type="PROSITE" id="PS00690">
    <property type="entry name" value="DEAH_ATP_HELICASE"/>
    <property type="match status" value="1"/>
</dbReference>
<keyword evidence="15" id="KW-1185">Reference proteome</keyword>
<evidence type="ECO:0000256" key="6">
    <source>
        <dbReference type="ARBA" id="ARBA00023125"/>
    </source>
</evidence>
<dbReference type="NCBIfam" id="TIGR00614">
    <property type="entry name" value="recQ_fam"/>
    <property type="match status" value="1"/>
</dbReference>
<dbReference type="GO" id="GO:0016787">
    <property type="term" value="F:hydrolase activity"/>
    <property type="evidence" value="ECO:0007669"/>
    <property type="project" value="UniProtKB-UniRule"/>
</dbReference>
<feature type="domain" description="Helicase ATP-binding" evidence="11">
    <location>
        <begin position="270"/>
        <end position="450"/>
    </location>
</feature>
<dbReference type="InterPro" id="IPR012337">
    <property type="entry name" value="RNaseH-like_sf"/>
</dbReference>
<evidence type="ECO:0000256" key="1">
    <source>
        <dbReference type="ARBA" id="ARBA00005446"/>
    </source>
</evidence>
<protein>
    <recommendedName>
        <fullName evidence="9">DNA 3'-5' helicase</fullName>
        <ecNumber evidence="9">5.6.2.4</ecNumber>
    </recommendedName>
</protein>
<dbReference type="PROSITE" id="PS51198">
    <property type="entry name" value="UVRD_HELICASE_ATP_BIND"/>
    <property type="match status" value="1"/>
</dbReference>
<dbReference type="GO" id="GO:0003677">
    <property type="term" value="F:DNA binding"/>
    <property type="evidence" value="ECO:0007669"/>
    <property type="project" value="UniProtKB-KW"/>
</dbReference>
<dbReference type="InterPro" id="IPR027417">
    <property type="entry name" value="P-loop_NTPase"/>
</dbReference>
<feature type="domain" description="Helicase C-terminal" evidence="12">
    <location>
        <begin position="480"/>
        <end position="627"/>
    </location>
</feature>
<dbReference type="InterPro" id="IPR004589">
    <property type="entry name" value="DNA_helicase_ATP-dep_RecQ"/>
</dbReference>
<dbReference type="PROSITE" id="PS51194">
    <property type="entry name" value="HELICASE_CTER"/>
    <property type="match status" value="1"/>
</dbReference>
<evidence type="ECO:0000259" key="11">
    <source>
        <dbReference type="PROSITE" id="PS51192"/>
    </source>
</evidence>
<dbReference type="EC" id="5.6.2.4" evidence="9"/>
<keyword evidence="4 10" id="KW-0347">Helicase</keyword>
<dbReference type="GO" id="GO:0006310">
    <property type="term" value="P:DNA recombination"/>
    <property type="evidence" value="ECO:0007669"/>
    <property type="project" value="InterPro"/>
</dbReference>
<comment type="catalytic activity">
    <reaction evidence="8">
        <text>Couples ATP hydrolysis with the unwinding of duplex DNA by translocating in the 3'-5' direction.</text>
        <dbReference type="EC" id="5.6.2.4"/>
    </reaction>
</comment>
<comment type="caution">
    <text evidence="14">The sequence shown here is derived from an EMBL/GenBank/DDBJ whole genome shotgun (WGS) entry which is preliminary data.</text>
</comment>
<dbReference type="SUPFAM" id="SSF53098">
    <property type="entry name" value="Ribonuclease H-like"/>
    <property type="match status" value="1"/>
</dbReference>
<dbReference type="SUPFAM" id="SSF52540">
    <property type="entry name" value="P-loop containing nucleoside triphosphate hydrolases"/>
    <property type="match status" value="2"/>
</dbReference>
<dbReference type="Pfam" id="PF13361">
    <property type="entry name" value="UvrD_C"/>
    <property type="match status" value="2"/>
</dbReference>
<evidence type="ECO:0000259" key="12">
    <source>
        <dbReference type="PROSITE" id="PS51194"/>
    </source>
</evidence>
<gene>
    <name evidence="14" type="ORF">OCK74_04365</name>
</gene>
<organism evidence="14 15">
    <name type="scientific">Paraflavisolibacter caeni</name>
    <dbReference type="NCBI Taxonomy" id="2982496"/>
    <lineage>
        <taxon>Bacteria</taxon>
        <taxon>Pseudomonadati</taxon>
        <taxon>Bacteroidota</taxon>
        <taxon>Chitinophagia</taxon>
        <taxon>Chitinophagales</taxon>
        <taxon>Chitinophagaceae</taxon>
        <taxon>Paraflavisolibacter</taxon>
    </lineage>
</organism>
<evidence type="ECO:0000256" key="10">
    <source>
        <dbReference type="PROSITE-ProRule" id="PRU00560"/>
    </source>
</evidence>
<feature type="domain" description="UvrD-like helicase ATP-binding" evidence="13">
    <location>
        <begin position="1046"/>
        <end position="1367"/>
    </location>
</feature>
<keyword evidence="5 10" id="KW-0067">ATP-binding</keyword>